<organism evidence="2 3">
    <name type="scientific">Gouania willdenowi</name>
    <name type="common">Blunt-snouted clingfish</name>
    <name type="synonym">Lepadogaster willdenowi</name>
    <dbReference type="NCBI Taxonomy" id="441366"/>
    <lineage>
        <taxon>Eukaryota</taxon>
        <taxon>Metazoa</taxon>
        <taxon>Chordata</taxon>
        <taxon>Craniata</taxon>
        <taxon>Vertebrata</taxon>
        <taxon>Euteleostomi</taxon>
        <taxon>Actinopterygii</taxon>
        <taxon>Neopterygii</taxon>
        <taxon>Teleostei</taxon>
        <taxon>Neoteleostei</taxon>
        <taxon>Acanthomorphata</taxon>
        <taxon>Ovalentaria</taxon>
        <taxon>Blenniimorphae</taxon>
        <taxon>Blenniiformes</taxon>
        <taxon>Gobiesocoidei</taxon>
        <taxon>Gobiesocidae</taxon>
        <taxon>Gobiesocinae</taxon>
        <taxon>Gouania</taxon>
    </lineage>
</organism>
<reference evidence="2" key="2">
    <citation type="submission" date="2025-08" db="UniProtKB">
        <authorList>
            <consortium name="Ensembl"/>
        </authorList>
    </citation>
    <scope>IDENTIFICATION</scope>
</reference>
<dbReference type="Ensembl" id="ENSGWIT00000059678.1">
    <property type="protein sequence ID" value="ENSGWIP00000055423.1"/>
    <property type="gene ID" value="ENSGWIG00000026367.1"/>
</dbReference>
<dbReference type="Gene3D" id="3.30.200.20">
    <property type="entry name" value="Phosphorylase Kinase, domain 1"/>
    <property type="match status" value="1"/>
</dbReference>
<evidence type="ECO:0000313" key="3">
    <source>
        <dbReference type="Proteomes" id="UP000694680"/>
    </source>
</evidence>
<name>A0A8C5I7X9_GOUWI</name>
<dbReference type="InterPro" id="IPR000719">
    <property type="entry name" value="Prot_kinase_dom"/>
</dbReference>
<feature type="domain" description="Protein kinase" evidence="1">
    <location>
        <begin position="4"/>
        <end position="55"/>
    </location>
</feature>
<evidence type="ECO:0000313" key="2">
    <source>
        <dbReference type="Ensembl" id="ENSGWIP00000055423.1"/>
    </source>
</evidence>
<keyword evidence="3" id="KW-1185">Reference proteome</keyword>
<reference evidence="2" key="1">
    <citation type="submission" date="2020-06" db="EMBL/GenBank/DDBJ databases">
        <authorList>
            <consortium name="Wellcome Sanger Institute Data Sharing"/>
        </authorList>
    </citation>
    <scope>NUCLEOTIDE SEQUENCE [LARGE SCALE GENOMIC DNA]</scope>
</reference>
<sequence>SALSVYDKFMGEGSFGKVAKCQNKSTCEIVAVKILKDEVKDDLILLFSPPAVYVE</sequence>
<dbReference type="PROSITE" id="PS50011">
    <property type="entry name" value="PROTEIN_KINASE_DOM"/>
    <property type="match status" value="1"/>
</dbReference>
<reference evidence="2" key="3">
    <citation type="submission" date="2025-09" db="UniProtKB">
        <authorList>
            <consortium name="Ensembl"/>
        </authorList>
    </citation>
    <scope>IDENTIFICATION</scope>
</reference>
<dbReference type="Proteomes" id="UP000694680">
    <property type="component" value="Chromosome 24"/>
</dbReference>
<protein>
    <recommendedName>
        <fullName evidence="1">Protein kinase domain-containing protein</fullName>
    </recommendedName>
</protein>
<evidence type="ECO:0000259" key="1">
    <source>
        <dbReference type="PROSITE" id="PS50011"/>
    </source>
</evidence>
<accession>A0A8C5I7X9</accession>
<dbReference type="GO" id="GO:0004672">
    <property type="term" value="F:protein kinase activity"/>
    <property type="evidence" value="ECO:0007669"/>
    <property type="project" value="InterPro"/>
</dbReference>
<dbReference type="GO" id="GO:0005524">
    <property type="term" value="F:ATP binding"/>
    <property type="evidence" value="ECO:0007669"/>
    <property type="project" value="InterPro"/>
</dbReference>
<dbReference type="AlphaFoldDB" id="A0A8C5I7X9"/>
<dbReference type="InterPro" id="IPR011009">
    <property type="entry name" value="Kinase-like_dom_sf"/>
</dbReference>
<proteinExistence type="predicted"/>
<dbReference type="SUPFAM" id="SSF56112">
    <property type="entry name" value="Protein kinase-like (PK-like)"/>
    <property type="match status" value="1"/>
</dbReference>